<protein>
    <submittedName>
        <fullName evidence="1">Uncharacterized protein</fullName>
    </submittedName>
</protein>
<gene>
    <name evidence="1" type="ORF">E2C01_092503</name>
</gene>
<evidence type="ECO:0000313" key="2">
    <source>
        <dbReference type="Proteomes" id="UP000324222"/>
    </source>
</evidence>
<dbReference type="EMBL" id="VSRR010108973">
    <property type="protein sequence ID" value="MPC97202.1"/>
    <property type="molecule type" value="Genomic_DNA"/>
</dbReference>
<name>A0A5B7JM45_PORTR</name>
<keyword evidence="2" id="KW-1185">Reference proteome</keyword>
<comment type="caution">
    <text evidence="1">The sequence shown here is derived from an EMBL/GenBank/DDBJ whole genome shotgun (WGS) entry which is preliminary data.</text>
</comment>
<proteinExistence type="predicted"/>
<dbReference type="AlphaFoldDB" id="A0A5B7JM45"/>
<evidence type="ECO:0000313" key="1">
    <source>
        <dbReference type="EMBL" id="MPC97202.1"/>
    </source>
</evidence>
<dbReference type="Proteomes" id="UP000324222">
    <property type="component" value="Unassembled WGS sequence"/>
</dbReference>
<organism evidence="1 2">
    <name type="scientific">Portunus trituberculatus</name>
    <name type="common">Swimming crab</name>
    <name type="synonym">Neptunus trituberculatus</name>
    <dbReference type="NCBI Taxonomy" id="210409"/>
    <lineage>
        <taxon>Eukaryota</taxon>
        <taxon>Metazoa</taxon>
        <taxon>Ecdysozoa</taxon>
        <taxon>Arthropoda</taxon>
        <taxon>Crustacea</taxon>
        <taxon>Multicrustacea</taxon>
        <taxon>Malacostraca</taxon>
        <taxon>Eumalacostraca</taxon>
        <taxon>Eucarida</taxon>
        <taxon>Decapoda</taxon>
        <taxon>Pleocyemata</taxon>
        <taxon>Brachyura</taxon>
        <taxon>Eubrachyura</taxon>
        <taxon>Portunoidea</taxon>
        <taxon>Portunidae</taxon>
        <taxon>Portuninae</taxon>
        <taxon>Portunus</taxon>
    </lineage>
</organism>
<reference evidence="1 2" key="1">
    <citation type="submission" date="2019-05" db="EMBL/GenBank/DDBJ databases">
        <title>Another draft genome of Portunus trituberculatus and its Hox gene families provides insights of decapod evolution.</title>
        <authorList>
            <person name="Jeong J.-H."/>
            <person name="Song I."/>
            <person name="Kim S."/>
            <person name="Choi T."/>
            <person name="Kim D."/>
            <person name="Ryu S."/>
            <person name="Kim W."/>
        </authorList>
    </citation>
    <scope>NUCLEOTIDE SEQUENCE [LARGE SCALE GENOMIC DNA]</scope>
    <source>
        <tissue evidence="1">Muscle</tissue>
    </source>
</reference>
<sequence>MRHLTVPAANAVDSKCSVSAPSMSATVVIGDRYVGLTSACVISVRVKDAPFGSFVLSHPDTSKVKHLAVEGTLSSIRKGNVTSALVTNLTGSSITLRDGLHLGSFTVIDSDSLQDFTTCVAAVSSQSSTQSSPEEIDSQLEPHVQVMDLTYL</sequence>
<accession>A0A5B7JM45</accession>